<reference evidence="11 12" key="1">
    <citation type="submission" date="2024-11" db="EMBL/GenBank/DDBJ databases">
        <title>Chromosome-level genome assembly of the freshwater bivalve Anodonta woodiana.</title>
        <authorList>
            <person name="Chen X."/>
        </authorList>
    </citation>
    <scope>NUCLEOTIDE SEQUENCE [LARGE SCALE GENOMIC DNA]</scope>
    <source>
        <strain evidence="11">MN2024</strain>
        <tissue evidence="11">Gills</tissue>
    </source>
</reference>
<organism evidence="11 12">
    <name type="scientific">Sinanodonta woodiana</name>
    <name type="common">Chinese pond mussel</name>
    <name type="synonym">Anodonta woodiana</name>
    <dbReference type="NCBI Taxonomy" id="1069815"/>
    <lineage>
        <taxon>Eukaryota</taxon>
        <taxon>Metazoa</taxon>
        <taxon>Spiralia</taxon>
        <taxon>Lophotrochozoa</taxon>
        <taxon>Mollusca</taxon>
        <taxon>Bivalvia</taxon>
        <taxon>Autobranchia</taxon>
        <taxon>Heteroconchia</taxon>
        <taxon>Palaeoheterodonta</taxon>
        <taxon>Unionida</taxon>
        <taxon>Unionoidea</taxon>
        <taxon>Unionidae</taxon>
        <taxon>Unioninae</taxon>
        <taxon>Sinanodonta</taxon>
    </lineage>
</organism>
<keyword evidence="6 10" id="KW-1133">Transmembrane helix</keyword>
<dbReference type="PANTHER" id="PTHR19139">
    <property type="entry name" value="AQUAPORIN TRANSPORTER"/>
    <property type="match status" value="1"/>
</dbReference>
<dbReference type="CDD" id="cd00333">
    <property type="entry name" value="MIP"/>
    <property type="match status" value="1"/>
</dbReference>
<feature type="transmembrane region" description="Helical" evidence="10">
    <location>
        <begin position="166"/>
        <end position="187"/>
    </location>
</feature>
<proteinExistence type="inferred from homology"/>
<feature type="transmembrane region" description="Helical" evidence="10">
    <location>
        <begin position="252"/>
        <end position="273"/>
    </location>
</feature>
<dbReference type="GO" id="GO:0005886">
    <property type="term" value="C:plasma membrane"/>
    <property type="evidence" value="ECO:0007669"/>
    <property type="project" value="UniProtKB-ARBA"/>
</dbReference>
<dbReference type="NCBIfam" id="TIGR00861">
    <property type="entry name" value="MIP"/>
    <property type="match status" value="1"/>
</dbReference>
<evidence type="ECO:0000256" key="10">
    <source>
        <dbReference type="SAM" id="Phobius"/>
    </source>
</evidence>
<evidence type="ECO:0000256" key="7">
    <source>
        <dbReference type="ARBA" id="ARBA00023136"/>
    </source>
</evidence>
<dbReference type="GO" id="GO:0048878">
    <property type="term" value="P:chemical homeostasis"/>
    <property type="evidence" value="ECO:0007669"/>
    <property type="project" value="UniProtKB-ARBA"/>
</dbReference>
<keyword evidence="7 10" id="KW-0472">Membrane</keyword>
<dbReference type="Gene3D" id="1.20.1080.10">
    <property type="entry name" value="Glycerol uptake facilitator protein"/>
    <property type="match status" value="1"/>
</dbReference>
<evidence type="ECO:0000313" key="12">
    <source>
        <dbReference type="Proteomes" id="UP001634394"/>
    </source>
</evidence>
<dbReference type="InterPro" id="IPR000425">
    <property type="entry name" value="MIP"/>
</dbReference>
<keyword evidence="12" id="KW-1185">Reference proteome</keyword>
<feature type="region of interest" description="Disordered" evidence="9">
    <location>
        <begin position="1"/>
        <end position="43"/>
    </location>
</feature>
<dbReference type="Pfam" id="PF00230">
    <property type="entry name" value="MIP"/>
    <property type="match status" value="1"/>
</dbReference>
<dbReference type="PANTHER" id="PTHR19139:SF199">
    <property type="entry name" value="MIP17260P"/>
    <property type="match status" value="1"/>
</dbReference>
<accession>A0ABD3VD22</accession>
<evidence type="ECO:0000256" key="5">
    <source>
        <dbReference type="ARBA" id="ARBA00022737"/>
    </source>
</evidence>
<sequence>MTANSLNMPSTENMDNTGTSDGTSTAYTPENNETNNLEEEDRGYGTVTSISPLIELKNIGRLNAHAREQIWRPREPTLMSGQHSFARKSVRGFPENVEKFRMLTSLDDLRSLRLWRAVAAEIIGTLILVLVGCGSCIQNWSSGNTLSAIHNGTEIKITYNYSPTDIVQIALAFGLSVATVVWIIGHISGGHVNPAVTCAMLVTRRISLARAFLFIIAQMAGAIAGAGILRAVTPGEKQGSLGLTSLGPGVDGLMGVGVEFCVTFVLVLTVFAACDKARKDLGGSFPLTIGLSVTMCHLFAIRFTGSSMNTARSFGPAVVMGLWKDHWVYWVGPLLGGIVAGLLYDNVFAANASLAKCTGCLLASKYDHEEFPPKKFKIKILEEEDDDNLGLKEDVAPHAKKEHNMV</sequence>
<dbReference type="SUPFAM" id="SSF81338">
    <property type="entry name" value="Aquaporin-like"/>
    <property type="match status" value="1"/>
</dbReference>
<dbReference type="Proteomes" id="UP001634394">
    <property type="component" value="Unassembled WGS sequence"/>
</dbReference>
<feature type="transmembrane region" description="Helical" evidence="10">
    <location>
        <begin position="118"/>
        <end position="140"/>
    </location>
</feature>
<dbReference type="FunFam" id="1.20.1080.10:FF:000009">
    <property type="entry name" value="aquaporin-4 isoform X1"/>
    <property type="match status" value="1"/>
</dbReference>
<feature type="transmembrane region" description="Helical" evidence="10">
    <location>
        <begin position="208"/>
        <end position="232"/>
    </location>
</feature>
<evidence type="ECO:0000256" key="2">
    <source>
        <dbReference type="ARBA" id="ARBA00006175"/>
    </source>
</evidence>
<evidence type="ECO:0000256" key="6">
    <source>
        <dbReference type="ARBA" id="ARBA00022989"/>
    </source>
</evidence>
<evidence type="ECO:0000256" key="9">
    <source>
        <dbReference type="SAM" id="MobiDB-lite"/>
    </source>
</evidence>
<keyword evidence="3 8" id="KW-0813">Transport</keyword>
<protein>
    <submittedName>
        <fullName evidence="11">Uncharacterized protein</fullName>
    </submittedName>
</protein>
<feature type="transmembrane region" description="Helical" evidence="10">
    <location>
        <begin position="285"/>
        <end position="307"/>
    </location>
</feature>
<dbReference type="PRINTS" id="PR00783">
    <property type="entry name" value="MINTRINSICP"/>
</dbReference>
<comment type="similarity">
    <text evidence="2 8">Belongs to the MIP/aquaporin (TC 1.A.8) family.</text>
</comment>
<evidence type="ECO:0000256" key="8">
    <source>
        <dbReference type="RuleBase" id="RU000477"/>
    </source>
</evidence>
<dbReference type="GO" id="GO:0015250">
    <property type="term" value="F:water channel activity"/>
    <property type="evidence" value="ECO:0007669"/>
    <property type="project" value="UniProtKB-ARBA"/>
</dbReference>
<evidence type="ECO:0000313" key="11">
    <source>
        <dbReference type="EMBL" id="KAL3858946.1"/>
    </source>
</evidence>
<keyword evidence="5" id="KW-0677">Repeat</keyword>
<dbReference type="AlphaFoldDB" id="A0ABD3VD22"/>
<comment type="subcellular location">
    <subcellularLocation>
        <location evidence="1">Membrane</location>
        <topology evidence="1">Multi-pass membrane protein</topology>
    </subcellularLocation>
</comment>
<dbReference type="EMBL" id="JBJQND010000012">
    <property type="protein sequence ID" value="KAL3858946.1"/>
    <property type="molecule type" value="Genomic_DNA"/>
</dbReference>
<evidence type="ECO:0000256" key="4">
    <source>
        <dbReference type="ARBA" id="ARBA00022692"/>
    </source>
</evidence>
<evidence type="ECO:0000256" key="1">
    <source>
        <dbReference type="ARBA" id="ARBA00004141"/>
    </source>
</evidence>
<feature type="transmembrane region" description="Helical" evidence="10">
    <location>
        <begin position="327"/>
        <end position="344"/>
    </location>
</feature>
<name>A0ABD3VD22_SINWO</name>
<dbReference type="InterPro" id="IPR023271">
    <property type="entry name" value="Aquaporin-like"/>
</dbReference>
<feature type="compositionally biased region" description="Polar residues" evidence="9">
    <location>
        <begin position="1"/>
        <end position="29"/>
    </location>
</feature>
<keyword evidence="4 8" id="KW-0812">Transmembrane</keyword>
<dbReference type="InterPro" id="IPR034294">
    <property type="entry name" value="Aquaporin_transptr"/>
</dbReference>
<comment type="caution">
    <text evidence="11">The sequence shown here is derived from an EMBL/GenBank/DDBJ whole genome shotgun (WGS) entry which is preliminary data.</text>
</comment>
<gene>
    <name evidence="11" type="ORF">ACJMK2_009195</name>
</gene>
<evidence type="ECO:0000256" key="3">
    <source>
        <dbReference type="ARBA" id="ARBA00022448"/>
    </source>
</evidence>